<dbReference type="EMBL" id="NBSK02000006">
    <property type="protein sequence ID" value="KAJ0200409.1"/>
    <property type="molecule type" value="Genomic_DNA"/>
</dbReference>
<proteinExistence type="predicted"/>
<name>A0A9R1X6E6_LACSA</name>
<dbReference type="Proteomes" id="UP000235145">
    <property type="component" value="Unassembled WGS sequence"/>
</dbReference>
<evidence type="ECO:0000256" key="1">
    <source>
        <dbReference type="SAM" id="MobiDB-lite"/>
    </source>
</evidence>
<comment type="caution">
    <text evidence="2">The sequence shown here is derived from an EMBL/GenBank/DDBJ whole genome shotgun (WGS) entry which is preliminary data.</text>
</comment>
<reference evidence="2 3" key="1">
    <citation type="journal article" date="2017" name="Nat. Commun.">
        <title>Genome assembly with in vitro proximity ligation data and whole-genome triplication in lettuce.</title>
        <authorList>
            <person name="Reyes-Chin-Wo S."/>
            <person name="Wang Z."/>
            <person name="Yang X."/>
            <person name="Kozik A."/>
            <person name="Arikit S."/>
            <person name="Song C."/>
            <person name="Xia L."/>
            <person name="Froenicke L."/>
            <person name="Lavelle D.O."/>
            <person name="Truco M.J."/>
            <person name="Xia R."/>
            <person name="Zhu S."/>
            <person name="Xu C."/>
            <person name="Xu H."/>
            <person name="Xu X."/>
            <person name="Cox K."/>
            <person name="Korf I."/>
            <person name="Meyers B.C."/>
            <person name="Michelmore R.W."/>
        </authorList>
    </citation>
    <scope>NUCLEOTIDE SEQUENCE [LARGE SCALE GENOMIC DNA]</scope>
    <source>
        <strain evidence="3">cv. Salinas</strain>
        <tissue evidence="2">Seedlings</tissue>
    </source>
</reference>
<evidence type="ECO:0000313" key="3">
    <source>
        <dbReference type="Proteomes" id="UP000235145"/>
    </source>
</evidence>
<feature type="compositionally biased region" description="Polar residues" evidence="1">
    <location>
        <begin position="350"/>
        <end position="364"/>
    </location>
</feature>
<feature type="compositionally biased region" description="Polar residues" evidence="1">
    <location>
        <begin position="378"/>
        <end position="387"/>
    </location>
</feature>
<accession>A0A9R1X6E6</accession>
<evidence type="ECO:0000313" key="2">
    <source>
        <dbReference type="EMBL" id="KAJ0200409.1"/>
    </source>
</evidence>
<organism evidence="2 3">
    <name type="scientific">Lactuca sativa</name>
    <name type="common">Garden lettuce</name>
    <dbReference type="NCBI Taxonomy" id="4236"/>
    <lineage>
        <taxon>Eukaryota</taxon>
        <taxon>Viridiplantae</taxon>
        <taxon>Streptophyta</taxon>
        <taxon>Embryophyta</taxon>
        <taxon>Tracheophyta</taxon>
        <taxon>Spermatophyta</taxon>
        <taxon>Magnoliopsida</taxon>
        <taxon>eudicotyledons</taxon>
        <taxon>Gunneridae</taxon>
        <taxon>Pentapetalae</taxon>
        <taxon>asterids</taxon>
        <taxon>campanulids</taxon>
        <taxon>Asterales</taxon>
        <taxon>Asteraceae</taxon>
        <taxon>Cichorioideae</taxon>
        <taxon>Cichorieae</taxon>
        <taxon>Lactucinae</taxon>
        <taxon>Lactuca</taxon>
    </lineage>
</organism>
<feature type="region of interest" description="Disordered" evidence="1">
    <location>
        <begin position="345"/>
        <end position="392"/>
    </location>
</feature>
<keyword evidence="3" id="KW-1185">Reference proteome</keyword>
<dbReference type="AlphaFoldDB" id="A0A9R1X6E6"/>
<sequence>MMVGLNNYRIPQAFRANPVIHKDLTTEFWKNASIIKQGADGASTIGSMVKGTRVIISKQVTREVLKFGDASAFPIEYSFDQVKEVLEKMCYDETYPPIIKKLLPPYWRLLAHYFVICISGRKGGSDEITLGPNTFGLMKQSRKATKFAYQGLKKLVKFGKFVEVENTLAASSSNAEVDEEHVAPKPKFQFSFEEIEVFDDEAEEDQEKEFVSERERDTMVQSSSPTPEYMDTLVAELQRTARKPPQIVYVDTKPPSGSDLEKSANALLPRKHKRRDPTLGVLITDPVQNRSTPIDPSHVARNIEITFNESSPKRVFDLEQSSAEKDLIIGKQDIQVSDIEKENSREKIYASSSGVVDPTSQPTSERVVRPSPDANLDSFLSSGPTSAQERREKQIRVEQLKGKMLVMKHSYQNAPSDHPEMFFRKTGKKFKDKYGDHSGITMWGYDVDKRM</sequence>
<protein>
    <submittedName>
        <fullName evidence="2">Uncharacterized protein</fullName>
    </submittedName>
</protein>
<gene>
    <name evidence="2" type="ORF">LSAT_V11C600322290</name>
</gene>